<keyword evidence="6" id="KW-0411">Iron-sulfur</keyword>
<dbReference type="GO" id="GO:0046872">
    <property type="term" value="F:metal ion binding"/>
    <property type="evidence" value="ECO:0007669"/>
    <property type="project" value="UniProtKB-KW"/>
</dbReference>
<keyword evidence="3" id="KW-0949">S-adenosyl-L-methionine</keyword>
<dbReference type="SFLD" id="SFLDS00029">
    <property type="entry name" value="Radical_SAM"/>
    <property type="match status" value="1"/>
</dbReference>
<gene>
    <name evidence="8" type="ORF">DPC56_01110</name>
</gene>
<evidence type="ECO:0000256" key="1">
    <source>
        <dbReference type="ARBA" id="ARBA00001966"/>
    </source>
</evidence>
<feature type="domain" description="Radical SAM core" evidence="7">
    <location>
        <begin position="4"/>
        <end position="223"/>
    </location>
</feature>
<organism evidence="8 9">
    <name type="scientific">Methanothermobacter tenebrarum</name>
    <dbReference type="NCBI Taxonomy" id="680118"/>
    <lineage>
        <taxon>Archaea</taxon>
        <taxon>Methanobacteriati</taxon>
        <taxon>Methanobacteriota</taxon>
        <taxon>Methanomada group</taxon>
        <taxon>Methanobacteria</taxon>
        <taxon>Methanobacteriales</taxon>
        <taxon>Methanobacteriaceae</taxon>
        <taxon>Methanothermobacter</taxon>
    </lineage>
</organism>
<dbReference type="GO" id="GO:0003824">
    <property type="term" value="F:catalytic activity"/>
    <property type="evidence" value="ECO:0007669"/>
    <property type="project" value="InterPro"/>
</dbReference>
<keyword evidence="4" id="KW-0479">Metal-binding</keyword>
<dbReference type="Gene3D" id="3.20.20.70">
    <property type="entry name" value="Aldolase class I"/>
    <property type="match status" value="1"/>
</dbReference>
<sequence length="230" mass="26065">MRISHISVSDKITLLVYGCNFKCKYCFFKPQDCTKLTTKCLYDILSKIGRVYNLSRITIAGGEPTLQEDLPSLTKLLDGNFYSILSTNGSYLLEKIDKLKVNEVHVNLKALDDKKHKILTSQSNKRVLEAIEYLGENKGDLNFKVEISTVLIPGIIGVSEIGKIAKFIGRWDLPYHIIAHVPSKLNMPRPSKGIIEAVKNISKKYLSNVSTSLEYRRHRKGKKILIQKKV</sequence>
<evidence type="ECO:0000256" key="2">
    <source>
        <dbReference type="ARBA" id="ARBA00022485"/>
    </source>
</evidence>
<evidence type="ECO:0000259" key="7">
    <source>
        <dbReference type="PROSITE" id="PS51918"/>
    </source>
</evidence>
<evidence type="ECO:0000256" key="5">
    <source>
        <dbReference type="ARBA" id="ARBA00023004"/>
    </source>
</evidence>
<keyword evidence="2" id="KW-0004">4Fe-4S</keyword>
<dbReference type="EMBL" id="QLOE01000001">
    <property type="protein sequence ID" value="RAO79906.1"/>
    <property type="molecule type" value="Genomic_DNA"/>
</dbReference>
<dbReference type="AlphaFoldDB" id="A0A328PJJ4"/>
<dbReference type="Proteomes" id="UP000249782">
    <property type="component" value="Unassembled WGS sequence"/>
</dbReference>
<dbReference type="PANTHER" id="PTHR30352:SF13">
    <property type="entry name" value="GLYCYL-RADICAL ENZYME ACTIVATING ENZYME YJJW-RELATED"/>
    <property type="match status" value="1"/>
</dbReference>
<dbReference type="InterPro" id="IPR034457">
    <property type="entry name" value="Organic_radical-activating"/>
</dbReference>
<accession>A0A328PJJ4</accession>
<evidence type="ECO:0000256" key="4">
    <source>
        <dbReference type="ARBA" id="ARBA00022723"/>
    </source>
</evidence>
<keyword evidence="9" id="KW-1185">Reference proteome</keyword>
<dbReference type="InterPro" id="IPR007197">
    <property type="entry name" value="rSAM"/>
</dbReference>
<dbReference type="OrthoDB" id="371936at2157"/>
<comment type="cofactor">
    <cofactor evidence="1">
        <name>[4Fe-4S] cluster</name>
        <dbReference type="ChEBI" id="CHEBI:49883"/>
    </cofactor>
</comment>
<proteinExistence type="predicted"/>
<reference evidence="8 9" key="1">
    <citation type="submission" date="2018-06" db="EMBL/GenBank/DDBJ databases">
        <title>Draft genome sequence of hyperthermophilic methanogen Methanothermobacter tenebrarum sp. MCM-B 1447.</title>
        <authorList>
            <person name="Pore S.D."/>
            <person name="Dagar S."/>
            <person name="Dhakephalkar P.K."/>
        </authorList>
    </citation>
    <scope>NUCLEOTIDE SEQUENCE [LARGE SCALE GENOMIC DNA]</scope>
    <source>
        <strain evidence="8 9">MCM B 1447</strain>
    </source>
</reference>
<dbReference type="PROSITE" id="PS51918">
    <property type="entry name" value="RADICAL_SAM"/>
    <property type="match status" value="1"/>
</dbReference>
<evidence type="ECO:0000256" key="3">
    <source>
        <dbReference type="ARBA" id="ARBA00022691"/>
    </source>
</evidence>
<evidence type="ECO:0000313" key="8">
    <source>
        <dbReference type="EMBL" id="RAO79906.1"/>
    </source>
</evidence>
<dbReference type="PANTHER" id="PTHR30352">
    <property type="entry name" value="PYRUVATE FORMATE-LYASE-ACTIVATING ENZYME"/>
    <property type="match status" value="1"/>
</dbReference>
<dbReference type="GO" id="GO:0051539">
    <property type="term" value="F:4 iron, 4 sulfur cluster binding"/>
    <property type="evidence" value="ECO:0007669"/>
    <property type="project" value="UniProtKB-KW"/>
</dbReference>
<evidence type="ECO:0000313" key="9">
    <source>
        <dbReference type="Proteomes" id="UP000249782"/>
    </source>
</evidence>
<dbReference type="Pfam" id="PF04055">
    <property type="entry name" value="Radical_SAM"/>
    <property type="match status" value="1"/>
</dbReference>
<evidence type="ECO:0000256" key="6">
    <source>
        <dbReference type="ARBA" id="ARBA00023014"/>
    </source>
</evidence>
<dbReference type="InterPro" id="IPR058240">
    <property type="entry name" value="rSAM_sf"/>
</dbReference>
<dbReference type="RefSeq" id="WP_112093217.1">
    <property type="nucleotide sequence ID" value="NZ_QLOE01000001.1"/>
</dbReference>
<dbReference type="SUPFAM" id="SSF102114">
    <property type="entry name" value="Radical SAM enzymes"/>
    <property type="match status" value="1"/>
</dbReference>
<comment type="caution">
    <text evidence="8">The sequence shown here is derived from an EMBL/GenBank/DDBJ whole genome shotgun (WGS) entry which is preliminary data.</text>
</comment>
<dbReference type="SFLD" id="SFLDG01067">
    <property type="entry name" value="SPASM/twitch_domain_containing"/>
    <property type="match status" value="1"/>
</dbReference>
<protein>
    <submittedName>
        <fullName evidence="8">Radical SAM protein</fullName>
    </submittedName>
</protein>
<keyword evidence="5" id="KW-0408">Iron</keyword>
<dbReference type="CDD" id="cd01335">
    <property type="entry name" value="Radical_SAM"/>
    <property type="match status" value="1"/>
</dbReference>
<dbReference type="InterPro" id="IPR013785">
    <property type="entry name" value="Aldolase_TIM"/>
</dbReference>
<name>A0A328PJJ4_9EURY</name>